<organism evidence="2 3">
    <name type="scientific">Phaeosphaeria nodorum (strain SN15 / ATCC MYA-4574 / FGSC 10173)</name>
    <name type="common">Glume blotch fungus</name>
    <name type="synonym">Parastagonospora nodorum</name>
    <dbReference type="NCBI Taxonomy" id="321614"/>
    <lineage>
        <taxon>Eukaryota</taxon>
        <taxon>Fungi</taxon>
        <taxon>Dikarya</taxon>
        <taxon>Ascomycota</taxon>
        <taxon>Pezizomycotina</taxon>
        <taxon>Dothideomycetes</taxon>
        <taxon>Pleosporomycetidae</taxon>
        <taxon>Pleosporales</taxon>
        <taxon>Pleosporineae</taxon>
        <taxon>Phaeosphaeriaceae</taxon>
        <taxon>Parastagonospora</taxon>
    </lineage>
</organism>
<feature type="compositionally biased region" description="Low complexity" evidence="1">
    <location>
        <begin position="117"/>
        <end position="131"/>
    </location>
</feature>
<evidence type="ECO:0000313" key="3">
    <source>
        <dbReference type="Proteomes" id="UP000663193"/>
    </source>
</evidence>
<dbReference type="VEuPathDB" id="FungiDB:JI435_094020"/>
<proteinExistence type="predicted"/>
<dbReference type="AlphaFoldDB" id="A0A7U2I3X1"/>
<protein>
    <submittedName>
        <fullName evidence="2">Uncharacterized protein</fullName>
    </submittedName>
</protein>
<evidence type="ECO:0000313" key="2">
    <source>
        <dbReference type="EMBL" id="QRD00875.1"/>
    </source>
</evidence>
<name>A0A7U2I3X1_PHANO</name>
<keyword evidence="3" id="KW-1185">Reference proteome</keyword>
<feature type="compositionally biased region" description="Basic residues" evidence="1">
    <location>
        <begin position="97"/>
        <end position="109"/>
    </location>
</feature>
<accession>A0A7U2I3X1</accession>
<dbReference type="RefSeq" id="XP_001799696.1">
    <property type="nucleotide sequence ID" value="XM_001799644.1"/>
</dbReference>
<feature type="compositionally biased region" description="Polar residues" evidence="1">
    <location>
        <begin position="82"/>
        <end position="96"/>
    </location>
</feature>
<gene>
    <name evidence="2" type="ORF">JI435_094020</name>
</gene>
<dbReference type="Proteomes" id="UP000663193">
    <property type="component" value="Chromosome 11"/>
</dbReference>
<dbReference type="EMBL" id="CP069033">
    <property type="protein sequence ID" value="QRD00875.1"/>
    <property type="molecule type" value="Genomic_DNA"/>
</dbReference>
<dbReference type="KEGG" id="pno:SNOG_09402"/>
<reference evidence="3" key="1">
    <citation type="journal article" date="2021" name="BMC Genomics">
        <title>Chromosome-level genome assembly and manually-curated proteome of model necrotroph Parastagonospora nodorum Sn15 reveals a genome-wide trove of candidate effector homologs, and redundancy of virulence-related functions within an accessory chromosome.</title>
        <authorList>
            <person name="Bertazzoni S."/>
            <person name="Jones D.A.B."/>
            <person name="Phan H.T."/>
            <person name="Tan K.-C."/>
            <person name="Hane J.K."/>
        </authorList>
    </citation>
    <scope>NUCLEOTIDE SEQUENCE [LARGE SCALE GENOMIC DNA]</scope>
    <source>
        <strain evidence="3">SN15 / ATCC MYA-4574 / FGSC 10173)</strain>
    </source>
</reference>
<sequence>MVQWTADKDQIILKGIFKFCDIKSSAPLLKYLAEQIGGGKSCLSFTLHQYVQLLTRPTDCTSKAVSHRLANIRNHGKPLPASTGNTPVKANMTPKTPRSRAKATPKKPRTPVESESESGGPEGLLESPSPSVKRTSAKRQRSASKVVYAETDGSDVTEEEYIPYGGTKKIKREYAEDEGEVGFATAEEV</sequence>
<evidence type="ECO:0000256" key="1">
    <source>
        <dbReference type="SAM" id="MobiDB-lite"/>
    </source>
</evidence>
<feature type="region of interest" description="Disordered" evidence="1">
    <location>
        <begin position="71"/>
        <end position="151"/>
    </location>
</feature>
<dbReference type="OrthoDB" id="5418867at2759"/>